<dbReference type="FunFam" id="2.30.42.10:FF:000007">
    <property type="entry name" value="Amyloid beta A4 protein-binding family A member"/>
    <property type="match status" value="1"/>
</dbReference>
<dbReference type="GO" id="GO:0001540">
    <property type="term" value="F:amyloid-beta binding"/>
    <property type="evidence" value="ECO:0007669"/>
    <property type="project" value="TreeGrafter"/>
</dbReference>
<dbReference type="GO" id="GO:0098978">
    <property type="term" value="C:glutamatergic synapse"/>
    <property type="evidence" value="ECO:0007669"/>
    <property type="project" value="Ensembl"/>
</dbReference>
<gene>
    <name evidence="7" type="primary">APBA1</name>
</gene>
<dbReference type="FunFam" id="2.30.29.30:FF:000044">
    <property type="entry name" value="amyloid beta A4 precursor protein-binding family A member 1"/>
    <property type="match status" value="1"/>
</dbReference>
<feature type="compositionally biased region" description="Basic and acidic residues" evidence="4">
    <location>
        <begin position="233"/>
        <end position="242"/>
    </location>
</feature>
<keyword evidence="3" id="KW-0677">Repeat</keyword>
<dbReference type="Proteomes" id="UP000429181">
    <property type="component" value="Chromosome 8"/>
</dbReference>
<dbReference type="Ensembl" id="ENSBIXT00005020283.1">
    <property type="protein sequence ID" value="ENSBIXP00005011398.1"/>
    <property type="gene ID" value="ENSBIXG00005000159.1"/>
</dbReference>
<feature type="region of interest" description="Disordered" evidence="4">
    <location>
        <begin position="406"/>
        <end position="458"/>
    </location>
</feature>
<dbReference type="GO" id="GO:0098685">
    <property type="term" value="C:Schaffer collateral - CA1 synapse"/>
    <property type="evidence" value="ECO:0007669"/>
    <property type="project" value="Ensembl"/>
</dbReference>
<evidence type="ECO:0000313" key="7">
    <source>
        <dbReference type="Ensembl" id="ENSBIXP00005011398.1"/>
    </source>
</evidence>
<dbReference type="Pfam" id="PF00640">
    <property type="entry name" value="PID"/>
    <property type="match status" value="1"/>
</dbReference>
<dbReference type="GO" id="GO:0048787">
    <property type="term" value="C:presynaptic active zone membrane"/>
    <property type="evidence" value="ECO:0007669"/>
    <property type="project" value="Ensembl"/>
</dbReference>
<evidence type="ECO:0000259" key="6">
    <source>
        <dbReference type="PROSITE" id="PS50106"/>
    </source>
</evidence>
<dbReference type="GO" id="GO:0007626">
    <property type="term" value="P:locomotory behavior"/>
    <property type="evidence" value="ECO:0007669"/>
    <property type="project" value="Ensembl"/>
</dbReference>
<keyword evidence="1" id="KW-0813">Transport</keyword>
<name>A0A4W2FZW1_BOBOX</name>
<feature type="domain" description="PDZ" evidence="6">
    <location>
        <begin position="680"/>
        <end position="765"/>
    </location>
</feature>
<evidence type="ECO:0000256" key="3">
    <source>
        <dbReference type="ARBA" id="ARBA00022737"/>
    </source>
</evidence>
<reference evidence="7" key="2">
    <citation type="submission" date="2025-08" db="UniProtKB">
        <authorList>
            <consortium name="Ensembl"/>
        </authorList>
    </citation>
    <scope>IDENTIFICATION</scope>
</reference>
<feature type="domain" description="PID" evidence="5">
    <location>
        <begin position="481"/>
        <end position="667"/>
    </location>
</feature>
<protein>
    <submittedName>
        <fullName evidence="7">Amyloid beta protein binding family A member 1</fullName>
    </submittedName>
</protein>
<dbReference type="GO" id="GO:0001701">
    <property type="term" value="P:in utero embryonic development"/>
    <property type="evidence" value="ECO:0007669"/>
    <property type="project" value="Ensembl"/>
</dbReference>
<dbReference type="AlphaFoldDB" id="A0A4W2FZW1"/>
<dbReference type="GO" id="GO:0099171">
    <property type="term" value="P:presynaptic modulation of chemical synaptic transmission"/>
    <property type="evidence" value="ECO:0007669"/>
    <property type="project" value="Ensembl"/>
</dbReference>
<dbReference type="PROSITE" id="PS50106">
    <property type="entry name" value="PDZ"/>
    <property type="match status" value="2"/>
</dbReference>
<feature type="compositionally biased region" description="Gly residues" evidence="4">
    <location>
        <begin position="344"/>
        <end position="356"/>
    </location>
</feature>
<proteinExistence type="predicted"/>
<evidence type="ECO:0000259" key="5">
    <source>
        <dbReference type="PROSITE" id="PS01179"/>
    </source>
</evidence>
<feature type="compositionally biased region" description="Low complexity" evidence="4">
    <location>
        <begin position="421"/>
        <end position="440"/>
    </location>
</feature>
<dbReference type="InterPro" id="IPR001478">
    <property type="entry name" value="PDZ"/>
</dbReference>
<dbReference type="Gene3D" id="2.30.42.10">
    <property type="match status" value="2"/>
</dbReference>
<dbReference type="GO" id="GO:0010468">
    <property type="term" value="P:regulation of gene expression"/>
    <property type="evidence" value="ECO:0007669"/>
    <property type="project" value="Ensembl"/>
</dbReference>
<dbReference type="PROSITE" id="PS01179">
    <property type="entry name" value="PID"/>
    <property type="match status" value="1"/>
</dbReference>
<dbReference type="GO" id="GO:0035264">
    <property type="term" value="P:multicellular organism growth"/>
    <property type="evidence" value="ECO:0007669"/>
    <property type="project" value="Ensembl"/>
</dbReference>
<sequence length="861" mass="92426">MYEDGFVQISFLIITEYSVKKEMISLILHCQLQVRPALEPRSPEACPSHCFSLTHSTCHLVPAAKVPAFLLPRHIWADTLSQAQLHSRHHNPEAFFSSRRTGQFPSRAAHAVSAAPVRTRVAHSLVAKSQACSRLQTYQQPSFLRGPCVPARQCSTGIILGAGGAGKLGSNSVKGIPLRSQRGGRDLRSGSAACFCAQTLAAAAAEETGDPLGFHRRGWRSLSVPSGKQPHCPLREATRKPEGCPGSSDGTRARQNAPARAEARQSATGCRAPHAHQPLGWGASEAARGGRRPAASCARAARARGWAWEARARLARAVRARFPHPAPAPSLASLPARPWRASRGAGGWGEGGGAAGPEGPERLLRSPSQSWARAAAVATAAAAGEDGGAGGRSGWRGALFPDLAPTLSLAPPAPAGPRTQLSGKSPSPGSSSPLGAESLSTPLHPGDPAEASTNKESRKSLASFPTYVEVPGPCDPEDLIDGIIFAANYLGSTQLLSDKTPSKNVRMMQAQEAVSRIKMAQKLAKSRKKAPEGESQPMTEVDLFISTQRIKVLNADTQETMMDHPLRTISYIADIGNIVVLMARRRMPRSNSQENVEASHPSQDGKRQYKMICHVFESEDAQLIAQSIGQAFSVAYQEFLRANGINPEDLSQKEYSDLLNTQDMYNDDLIHFSKSENCKDVFIEKQKGEILGVVIVESGWGSILPTVIIANMMHGGPAEKSGKLNIGDQIMSINGTSLVGLPLSTCQSIIKGLKNQARVKLNIVRCPPVTTVLIRRPDLRYQLGFSVQNGIICSLMRGGIAERGGVRVGHRIIEINGQSVVATPHEKIVHILSNAVGEIHMKTMPAAMYRLLTAQEQPVYI</sequence>
<reference evidence="7 8" key="1">
    <citation type="submission" date="2018-11" db="EMBL/GenBank/DDBJ databases">
        <title>Haplotype-resolved cattle genomes.</title>
        <authorList>
            <person name="Low W.Y."/>
            <person name="Tearle R."/>
            <person name="Bickhart D.M."/>
            <person name="Rosen B.D."/>
            <person name="Koren S."/>
            <person name="Rhie A."/>
            <person name="Hiendleder S."/>
            <person name="Phillippy A.M."/>
            <person name="Smith T.P.L."/>
            <person name="Williams J.L."/>
        </authorList>
    </citation>
    <scope>NUCLEOTIDE SEQUENCE [LARGE SCALE GENOMIC DNA]</scope>
</reference>
<dbReference type="GO" id="GO:0006886">
    <property type="term" value="P:intracellular protein transport"/>
    <property type="evidence" value="ECO:0007669"/>
    <property type="project" value="Ensembl"/>
</dbReference>
<dbReference type="GO" id="GO:0014047">
    <property type="term" value="P:glutamate secretion"/>
    <property type="evidence" value="ECO:0007669"/>
    <property type="project" value="Ensembl"/>
</dbReference>
<dbReference type="GeneTree" id="ENSGT00940000156820"/>
<dbReference type="SMART" id="SM00228">
    <property type="entry name" value="PDZ"/>
    <property type="match status" value="2"/>
</dbReference>
<evidence type="ECO:0000313" key="8">
    <source>
        <dbReference type="Proteomes" id="UP000429181"/>
    </source>
</evidence>
<evidence type="ECO:0000256" key="1">
    <source>
        <dbReference type="ARBA" id="ARBA00022448"/>
    </source>
</evidence>
<organism evidence="7 8">
    <name type="scientific">Bos indicus x Bos taurus</name>
    <name type="common">Hybrid cattle</name>
    <dbReference type="NCBI Taxonomy" id="30522"/>
    <lineage>
        <taxon>Eukaryota</taxon>
        <taxon>Metazoa</taxon>
        <taxon>Chordata</taxon>
        <taxon>Craniata</taxon>
        <taxon>Vertebrata</taxon>
        <taxon>Euteleostomi</taxon>
        <taxon>Mammalia</taxon>
        <taxon>Eutheria</taxon>
        <taxon>Laurasiatheria</taxon>
        <taxon>Artiodactyla</taxon>
        <taxon>Ruminantia</taxon>
        <taxon>Pecora</taxon>
        <taxon>Bovidae</taxon>
        <taxon>Bovinae</taxon>
        <taxon>Bos</taxon>
    </lineage>
</organism>
<dbReference type="GO" id="GO:0005794">
    <property type="term" value="C:Golgi apparatus"/>
    <property type="evidence" value="ECO:0007669"/>
    <property type="project" value="Ensembl"/>
</dbReference>
<evidence type="ECO:0000256" key="2">
    <source>
        <dbReference type="ARBA" id="ARBA00022553"/>
    </source>
</evidence>
<dbReference type="CDD" id="cd06720">
    <property type="entry name" value="PDZ1_APBA1_3-like"/>
    <property type="match status" value="1"/>
</dbReference>
<dbReference type="GO" id="GO:0014051">
    <property type="term" value="P:gamma-aminobutyric acid secretion"/>
    <property type="evidence" value="ECO:0007669"/>
    <property type="project" value="Ensembl"/>
</dbReference>
<dbReference type="InterPro" id="IPR011993">
    <property type="entry name" value="PH-like_dom_sf"/>
</dbReference>
<dbReference type="SMART" id="SM00462">
    <property type="entry name" value="PTB"/>
    <property type="match status" value="1"/>
</dbReference>
<dbReference type="FunFam" id="2.30.42.10:FF:000017">
    <property type="entry name" value="Amyloid beta A4 protein-binding family A member 1"/>
    <property type="match status" value="1"/>
</dbReference>
<accession>A0A4W2FZW1</accession>
<dbReference type="SUPFAM" id="SSF50729">
    <property type="entry name" value="PH domain-like"/>
    <property type="match status" value="1"/>
</dbReference>
<dbReference type="GO" id="GO:0043197">
    <property type="term" value="C:dendritic spine"/>
    <property type="evidence" value="ECO:0007669"/>
    <property type="project" value="TreeGrafter"/>
</dbReference>
<dbReference type="PANTHER" id="PTHR12345:SF14">
    <property type="entry name" value="AMYLOID-BETA A4 PRECURSOR PROTEIN-BINDING FAMILY A MEMBER 1"/>
    <property type="match status" value="1"/>
</dbReference>
<dbReference type="CDD" id="cd06793">
    <property type="entry name" value="PDZ2_APBA1_3-like"/>
    <property type="match status" value="1"/>
</dbReference>
<feature type="region of interest" description="Disordered" evidence="4">
    <location>
        <begin position="324"/>
        <end position="370"/>
    </location>
</feature>
<dbReference type="Pfam" id="PF00595">
    <property type="entry name" value="PDZ"/>
    <property type="match status" value="2"/>
</dbReference>
<dbReference type="InterPro" id="IPR051230">
    <property type="entry name" value="APP-Binding"/>
</dbReference>
<dbReference type="GO" id="GO:0007268">
    <property type="term" value="P:chemical synaptic transmission"/>
    <property type="evidence" value="ECO:0007669"/>
    <property type="project" value="Ensembl"/>
</dbReference>
<dbReference type="InterPro" id="IPR006020">
    <property type="entry name" value="PTB/PI_dom"/>
</dbReference>
<keyword evidence="2" id="KW-0597">Phosphoprotein</keyword>
<dbReference type="Gene3D" id="2.30.29.30">
    <property type="entry name" value="Pleckstrin-homology domain (PH domain)/Phosphotyrosine-binding domain (PTB)"/>
    <property type="match status" value="1"/>
</dbReference>
<dbReference type="SUPFAM" id="SSF50156">
    <property type="entry name" value="PDZ domain-like"/>
    <property type="match status" value="2"/>
</dbReference>
<dbReference type="InterPro" id="IPR036034">
    <property type="entry name" value="PDZ_sf"/>
</dbReference>
<feature type="region of interest" description="Disordered" evidence="4">
    <location>
        <begin position="220"/>
        <end position="287"/>
    </location>
</feature>
<evidence type="ECO:0000256" key="4">
    <source>
        <dbReference type="SAM" id="MobiDB-lite"/>
    </source>
</evidence>
<dbReference type="CDD" id="cd01208">
    <property type="entry name" value="PTB_X11"/>
    <property type="match status" value="1"/>
</dbReference>
<feature type="compositionally biased region" description="Low complexity" evidence="4">
    <location>
        <begin position="329"/>
        <end position="343"/>
    </location>
</feature>
<feature type="domain" description="PDZ" evidence="6">
    <location>
        <begin position="771"/>
        <end position="847"/>
    </location>
</feature>
<dbReference type="PANTHER" id="PTHR12345">
    <property type="entry name" value="SYNTENIN RELATED"/>
    <property type="match status" value="1"/>
</dbReference>